<dbReference type="GO" id="GO:0055085">
    <property type="term" value="P:transmembrane transport"/>
    <property type="evidence" value="ECO:0007669"/>
    <property type="project" value="InterPro"/>
</dbReference>
<dbReference type="PANTHER" id="PTHR30193">
    <property type="entry name" value="ABC TRANSPORTER PERMEASE PROTEIN"/>
    <property type="match status" value="1"/>
</dbReference>
<feature type="transmembrane region" description="Helical" evidence="7">
    <location>
        <begin position="294"/>
        <end position="314"/>
    </location>
</feature>
<evidence type="ECO:0000256" key="6">
    <source>
        <dbReference type="ARBA" id="ARBA00023136"/>
    </source>
</evidence>
<keyword evidence="5 7" id="KW-1133">Transmembrane helix</keyword>
<feature type="region of interest" description="Disordered" evidence="8">
    <location>
        <begin position="1"/>
        <end position="22"/>
    </location>
</feature>
<dbReference type="PANTHER" id="PTHR30193:SF41">
    <property type="entry name" value="DIACETYLCHITOBIOSE UPTAKE SYSTEM PERMEASE PROTEIN NGCF"/>
    <property type="match status" value="1"/>
</dbReference>
<feature type="transmembrane region" description="Helical" evidence="7">
    <location>
        <begin position="228"/>
        <end position="249"/>
    </location>
</feature>
<feature type="transmembrane region" description="Helical" evidence="7">
    <location>
        <begin position="131"/>
        <end position="148"/>
    </location>
</feature>
<dbReference type="EMBL" id="CP017146">
    <property type="protein sequence ID" value="QHO70387.1"/>
    <property type="molecule type" value="Genomic_DNA"/>
</dbReference>
<feature type="transmembrane region" description="Helical" evidence="7">
    <location>
        <begin position="98"/>
        <end position="119"/>
    </location>
</feature>
<dbReference type="PROSITE" id="PS50928">
    <property type="entry name" value="ABC_TM1"/>
    <property type="match status" value="1"/>
</dbReference>
<dbReference type="Pfam" id="PF00528">
    <property type="entry name" value="BPD_transp_1"/>
    <property type="match status" value="1"/>
</dbReference>
<keyword evidence="4 7" id="KW-0812">Transmembrane</keyword>
<evidence type="ECO:0000256" key="2">
    <source>
        <dbReference type="ARBA" id="ARBA00022448"/>
    </source>
</evidence>
<sequence>MSGSRALVTSAGTPAPRRRASSRRLGGRFTGLLFVAPAAALFAVFGVYTIVYGFSLSFARWNGFSPNWTWTGIQNYLDLLGANPPLATSVRVASQNTLVVMVVLPIAVSAIGLVLAVLLNSIRRFRALLRTVYFLPYVTTGIAVFYAWRFVYEPNGSLNAILSGLGLTSLVQRDGFLGNPFTSLAAVLFVLIWANVPIAMLLYLTGLQTIPESVVEAARVDGASTFRTLRSVILPLLNPITALVIIIQLREALQNFQVFLLMTNGGPVDSTQVLSLRTYQLAFDQASDLGYASALGWMLAAVAIVLAVINLRILRSRQ</sequence>
<dbReference type="SUPFAM" id="SSF161098">
    <property type="entry name" value="MetI-like"/>
    <property type="match status" value="1"/>
</dbReference>
<feature type="transmembrane region" description="Helical" evidence="7">
    <location>
        <begin position="184"/>
        <end position="207"/>
    </location>
</feature>
<keyword evidence="2 7" id="KW-0813">Transport</keyword>
<dbReference type="Gene3D" id="1.10.3720.10">
    <property type="entry name" value="MetI-like"/>
    <property type="match status" value="1"/>
</dbReference>
<organism evidence="10 11">
    <name type="scientific">Marisediminicola antarctica</name>
    <dbReference type="NCBI Taxonomy" id="674079"/>
    <lineage>
        <taxon>Bacteria</taxon>
        <taxon>Bacillati</taxon>
        <taxon>Actinomycetota</taxon>
        <taxon>Actinomycetes</taxon>
        <taxon>Micrococcales</taxon>
        <taxon>Microbacteriaceae</taxon>
        <taxon>Marisediminicola</taxon>
    </lineage>
</organism>
<evidence type="ECO:0000256" key="8">
    <source>
        <dbReference type="SAM" id="MobiDB-lite"/>
    </source>
</evidence>
<keyword evidence="11" id="KW-1185">Reference proteome</keyword>
<evidence type="ECO:0000313" key="11">
    <source>
        <dbReference type="Proteomes" id="UP000464507"/>
    </source>
</evidence>
<proteinExistence type="inferred from homology"/>
<reference evidence="10 11" key="1">
    <citation type="submission" date="2016-09" db="EMBL/GenBank/DDBJ databases">
        <title>Complete genome sequence of microbes from the polar regions.</title>
        <authorList>
            <person name="Liao L."/>
            <person name="Chen B."/>
        </authorList>
    </citation>
    <scope>NUCLEOTIDE SEQUENCE [LARGE SCALE GENOMIC DNA]</scope>
    <source>
        <strain evidence="10 11">ZS314</strain>
    </source>
</reference>
<dbReference type="AlphaFoldDB" id="A0A7L5AJ79"/>
<evidence type="ECO:0000259" key="9">
    <source>
        <dbReference type="PROSITE" id="PS50928"/>
    </source>
</evidence>
<feature type="transmembrane region" description="Helical" evidence="7">
    <location>
        <begin position="29"/>
        <end position="54"/>
    </location>
</feature>
<dbReference type="InterPro" id="IPR051393">
    <property type="entry name" value="ABC_transporter_permease"/>
</dbReference>
<keyword evidence="3" id="KW-1003">Cell membrane</keyword>
<dbReference type="GO" id="GO:0005886">
    <property type="term" value="C:plasma membrane"/>
    <property type="evidence" value="ECO:0007669"/>
    <property type="project" value="UniProtKB-SubCell"/>
</dbReference>
<keyword evidence="6 7" id="KW-0472">Membrane</keyword>
<dbReference type="Proteomes" id="UP000464507">
    <property type="component" value="Chromosome"/>
</dbReference>
<evidence type="ECO:0000256" key="7">
    <source>
        <dbReference type="RuleBase" id="RU363032"/>
    </source>
</evidence>
<gene>
    <name evidence="10" type="ORF">BHD05_12720</name>
</gene>
<evidence type="ECO:0000256" key="5">
    <source>
        <dbReference type="ARBA" id="ARBA00022989"/>
    </source>
</evidence>
<protein>
    <submittedName>
        <fullName evidence="10">ABC transporter permease</fullName>
    </submittedName>
</protein>
<evidence type="ECO:0000256" key="4">
    <source>
        <dbReference type="ARBA" id="ARBA00022692"/>
    </source>
</evidence>
<comment type="similarity">
    <text evidence="7">Belongs to the binding-protein-dependent transport system permease family.</text>
</comment>
<dbReference type="CDD" id="cd06261">
    <property type="entry name" value="TM_PBP2"/>
    <property type="match status" value="1"/>
</dbReference>
<feature type="domain" description="ABC transmembrane type-1" evidence="9">
    <location>
        <begin position="94"/>
        <end position="310"/>
    </location>
</feature>
<comment type="subcellular location">
    <subcellularLocation>
        <location evidence="1 7">Cell membrane</location>
        <topology evidence="1 7">Multi-pass membrane protein</topology>
    </subcellularLocation>
</comment>
<name>A0A7L5AJ79_9MICO</name>
<dbReference type="KEGG" id="mant:BHD05_12720"/>
<accession>A0A7L5AJ79</accession>
<dbReference type="RefSeq" id="WP_161886766.1">
    <property type="nucleotide sequence ID" value="NZ_CP017146.1"/>
</dbReference>
<dbReference type="InterPro" id="IPR035906">
    <property type="entry name" value="MetI-like_sf"/>
</dbReference>
<evidence type="ECO:0000256" key="3">
    <source>
        <dbReference type="ARBA" id="ARBA00022475"/>
    </source>
</evidence>
<evidence type="ECO:0000313" key="10">
    <source>
        <dbReference type="EMBL" id="QHO70387.1"/>
    </source>
</evidence>
<evidence type="ECO:0000256" key="1">
    <source>
        <dbReference type="ARBA" id="ARBA00004651"/>
    </source>
</evidence>
<dbReference type="OrthoDB" id="3614395at2"/>
<dbReference type="InterPro" id="IPR000515">
    <property type="entry name" value="MetI-like"/>
</dbReference>